<dbReference type="OrthoDB" id="7011433at2"/>
<dbReference type="EMBL" id="CP013987">
    <property type="protein sequence ID" value="ALZ85835.1"/>
    <property type="molecule type" value="Genomic_DNA"/>
</dbReference>
<organism evidence="2 3">
    <name type="scientific">Pseudomonas oryzihabitans</name>
    <dbReference type="NCBI Taxonomy" id="47885"/>
    <lineage>
        <taxon>Bacteria</taxon>
        <taxon>Pseudomonadati</taxon>
        <taxon>Pseudomonadota</taxon>
        <taxon>Gammaproteobacteria</taxon>
        <taxon>Pseudomonadales</taxon>
        <taxon>Pseudomonadaceae</taxon>
        <taxon>Pseudomonas</taxon>
    </lineage>
</organism>
<sequence length="128" mass="14403">MRPYLCLFLLLGLTGCTSVSMNSYLDAAYKSYAEGDCTNALLQISQAERKGRARPWLQPEMSMLRGQCLEQQQLYGDAAQTYRFIQARYPASEYAFRAQARLDTLRQMGLDGGTAVATPQPVRNLPQR</sequence>
<dbReference type="PROSITE" id="PS51257">
    <property type="entry name" value="PROKAR_LIPOPROTEIN"/>
    <property type="match status" value="1"/>
</dbReference>
<name>A0A0U4VRL4_9PSED</name>
<dbReference type="RefSeq" id="WP_059315953.1">
    <property type="nucleotide sequence ID" value="NZ_CP013987.1"/>
</dbReference>
<evidence type="ECO:0008006" key="4">
    <source>
        <dbReference type="Google" id="ProtNLM"/>
    </source>
</evidence>
<dbReference type="KEGG" id="por:APT59_17130"/>
<dbReference type="InterPro" id="IPR011990">
    <property type="entry name" value="TPR-like_helical_dom_sf"/>
</dbReference>
<feature type="chain" id="PRO_5006852887" description="Lipoprotein" evidence="1">
    <location>
        <begin position="22"/>
        <end position="128"/>
    </location>
</feature>
<gene>
    <name evidence="2" type="ORF">APT59_17130</name>
</gene>
<feature type="signal peptide" evidence="1">
    <location>
        <begin position="1"/>
        <end position="21"/>
    </location>
</feature>
<reference evidence="2 3" key="1">
    <citation type="submission" date="2016-01" db="EMBL/GenBank/DDBJ databases">
        <title>Annotation of Pseudomonas oryzihabitans USDA-ARS-USMARC-56511.</title>
        <authorList>
            <person name="Harhay G.P."/>
            <person name="Harhay D.M."/>
            <person name="Smith T.P.L."/>
            <person name="Bono J.L."/>
            <person name="Heaton M.P."/>
            <person name="Clawson M.L."/>
            <person name="Chitko-Mckown C.G."/>
            <person name="Capik S.F."/>
            <person name="DeDonder K.D."/>
            <person name="Apley M.D."/>
            <person name="Lubbers B.V."/>
            <person name="White B.J."/>
            <person name="Larson R.L."/>
        </authorList>
    </citation>
    <scope>NUCLEOTIDE SEQUENCE [LARGE SCALE GENOMIC DNA]</scope>
    <source>
        <strain evidence="2 3">USDA-ARS-USMARC-56511</strain>
    </source>
</reference>
<keyword evidence="1" id="KW-0732">Signal</keyword>
<proteinExistence type="predicted"/>
<dbReference type="Gene3D" id="1.25.40.10">
    <property type="entry name" value="Tetratricopeptide repeat domain"/>
    <property type="match status" value="1"/>
</dbReference>
<dbReference type="Proteomes" id="UP000064137">
    <property type="component" value="Chromosome"/>
</dbReference>
<evidence type="ECO:0000256" key="1">
    <source>
        <dbReference type="SAM" id="SignalP"/>
    </source>
</evidence>
<accession>A0A0U4VRL4</accession>
<evidence type="ECO:0000313" key="3">
    <source>
        <dbReference type="Proteomes" id="UP000064137"/>
    </source>
</evidence>
<protein>
    <recommendedName>
        <fullName evidence="4">Lipoprotein</fullName>
    </recommendedName>
</protein>
<evidence type="ECO:0000313" key="2">
    <source>
        <dbReference type="EMBL" id="ALZ85835.1"/>
    </source>
</evidence>
<dbReference type="AlphaFoldDB" id="A0A0U4VRL4"/>